<dbReference type="AlphaFoldDB" id="A0A5C3KIV8"/>
<keyword evidence="2" id="KW-1185">Reference proteome</keyword>
<protein>
    <submittedName>
        <fullName evidence="1">Uncharacterized protein</fullName>
    </submittedName>
</protein>
<dbReference type="EMBL" id="ML210311">
    <property type="protein sequence ID" value="TFK20126.1"/>
    <property type="molecule type" value="Genomic_DNA"/>
</dbReference>
<accession>A0A5C3KIV8</accession>
<evidence type="ECO:0000313" key="1">
    <source>
        <dbReference type="EMBL" id="TFK20126.1"/>
    </source>
</evidence>
<evidence type="ECO:0000313" key="2">
    <source>
        <dbReference type="Proteomes" id="UP000307440"/>
    </source>
</evidence>
<name>A0A5C3KIV8_COPMA</name>
<sequence length="184" mass="20314">MTPEGGRGLSGTVQKYLKVDRNGQEYSFGETVTSAKHTSIIPSLMFSRTPIIPSRFSPVVGPVTSDIVPSWQRKNPCDRVYGTGEVFTSPKLGWRGTTKPTMTPMCLAGIAIDSDLSTRTYQIFAGLKISDIANLPLLNRITRNTEDFNFTYLPRLVAFKAYCAYGTGEKLPQSVGLKLGDKYY</sequence>
<gene>
    <name evidence="1" type="ORF">FA15DRAFT_659338</name>
</gene>
<reference evidence="1 2" key="1">
    <citation type="journal article" date="2019" name="Nat. Ecol. Evol.">
        <title>Megaphylogeny resolves global patterns of mushroom evolution.</title>
        <authorList>
            <person name="Varga T."/>
            <person name="Krizsan K."/>
            <person name="Foldi C."/>
            <person name="Dima B."/>
            <person name="Sanchez-Garcia M."/>
            <person name="Sanchez-Ramirez S."/>
            <person name="Szollosi G.J."/>
            <person name="Szarkandi J.G."/>
            <person name="Papp V."/>
            <person name="Albert L."/>
            <person name="Andreopoulos W."/>
            <person name="Angelini C."/>
            <person name="Antonin V."/>
            <person name="Barry K.W."/>
            <person name="Bougher N.L."/>
            <person name="Buchanan P."/>
            <person name="Buyck B."/>
            <person name="Bense V."/>
            <person name="Catcheside P."/>
            <person name="Chovatia M."/>
            <person name="Cooper J."/>
            <person name="Damon W."/>
            <person name="Desjardin D."/>
            <person name="Finy P."/>
            <person name="Geml J."/>
            <person name="Haridas S."/>
            <person name="Hughes K."/>
            <person name="Justo A."/>
            <person name="Karasinski D."/>
            <person name="Kautmanova I."/>
            <person name="Kiss B."/>
            <person name="Kocsube S."/>
            <person name="Kotiranta H."/>
            <person name="LaButti K.M."/>
            <person name="Lechner B.E."/>
            <person name="Liimatainen K."/>
            <person name="Lipzen A."/>
            <person name="Lukacs Z."/>
            <person name="Mihaltcheva S."/>
            <person name="Morgado L.N."/>
            <person name="Niskanen T."/>
            <person name="Noordeloos M.E."/>
            <person name="Ohm R.A."/>
            <person name="Ortiz-Santana B."/>
            <person name="Ovrebo C."/>
            <person name="Racz N."/>
            <person name="Riley R."/>
            <person name="Savchenko A."/>
            <person name="Shiryaev A."/>
            <person name="Soop K."/>
            <person name="Spirin V."/>
            <person name="Szebenyi C."/>
            <person name="Tomsovsky M."/>
            <person name="Tulloss R.E."/>
            <person name="Uehling J."/>
            <person name="Grigoriev I.V."/>
            <person name="Vagvolgyi C."/>
            <person name="Papp T."/>
            <person name="Martin F.M."/>
            <person name="Miettinen O."/>
            <person name="Hibbett D.S."/>
            <person name="Nagy L.G."/>
        </authorList>
    </citation>
    <scope>NUCLEOTIDE SEQUENCE [LARGE SCALE GENOMIC DNA]</scope>
    <source>
        <strain evidence="1 2">CBS 121175</strain>
    </source>
</reference>
<organism evidence="1 2">
    <name type="scientific">Coprinopsis marcescibilis</name>
    <name type="common">Agaric fungus</name>
    <name type="synonym">Psathyrella marcescibilis</name>
    <dbReference type="NCBI Taxonomy" id="230819"/>
    <lineage>
        <taxon>Eukaryota</taxon>
        <taxon>Fungi</taxon>
        <taxon>Dikarya</taxon>
        <taxon>Basidiomycota</taxon>
        <taxon>Agaricomycotina</taxon>
        <taxon>Agaricomycetes</taxon>
        <taxon>Agaricomycetidae</taxon>
        <taxon>Agaricales</taxon>
        <taxon>Agaricineae</taxon>
        <taxon>Psathyrellaceae</taxon>
        <taxon>Coprinopsis</taxon>
    </lineage>
</organism>
<dbReference type="Proteomes" id="UP000307440">
    <property type="component" value="Unassembled WGS sequence"/>
</dbReference>
<proteinExistence type="predicted"/>